<dbReference type="AlphaFoldDB" id="A0A0F6W860"/>
<dbReference type="GO" id="GO:0030638">
    <property type="term" value="P:polyketide metabolic process"/>
    <property type="evidence" value="ECO:0007669"/>
    <property type="project" value="InterPro"/>
</dbReference>
<dbReference type="PANTHER" id="PTHR38436">
    <property type="entry name" value="POLYKETIDE CYCLASE SNOAL-LIKE DOMAIN"/>
    <property type="match status" value="1"/>
</dbReference>
<accession>A0A0F6W860</accession>
<dbReference type="Pfam" id="PF07366">
    <property type="entry name" value="SnoaL"/>
    <property type="match status" value="1"/>
</dbReference>
<dbReference type="InterPro" id="IPR032710">
    <property type="entry name" value="NTF2-like_dom_sf"/>
</dbReference>
<dbReference type="InterPro" id="IPR009959">
    <property type="entry name" value="Cyclase_SnoaL-like"/>
</dbReference>
<evidence type="ECO:0008006" key="3">
    <source>
        <dbReference type="Google" id="ProtNLM"/>
    </source>
</evidence>
<evidence type="ECO:0000313" key="2">
    <source>
        <dbReference type="Proteomes" id="UP000034883"/>
    </source>
</evidence>
<sequence>MASMTKTDVIRRYYDELFNAGRTELVHELLAEDYVNHSTGSPDQPRDREGVAQVVRALRVAFPDLRYTIDDLVASDDAVVARTTMTGTHRGDFFGIAATGRAIRVSQITIERFRGERIVAHWRLTDELALMRQLGVIA</sequence>
<dbReference type="EMBL" id="CP011125">
    <property type="protein sequence ID" value="AKF09937.1"/>
    <property type="molecule type" value="Genomic_DNA"/>
</dbReference>
<evidence type="ECO:0000313" key="1">
    <source>
        <dbReference type="EMBL" id="AKF09937.1"/>
    </source>
</evidence>
<organism evidence="1 2">
    <name type="scientific">Sandaracinus amylolyticus</name>
    <dbReference type="NCBI Taxonomy" id="927083"/>
    <lineage>
        <taxon>Bacteria</taxon>
        <taxon>Pseudomonadati</taxon>
        <taxon>Myxococcota</taxon>
        <taxon>Polyangia</taxon>
        <taxon>Polyangiales</taxon>
        <taxon>Sandaracinaceae</taxon>
        <taxon>Sandaracinus</taxon>
    </lineage>
</organism>
<name>A0A0F6W860_9BACT</name>
<dbReference type="KEGG" id="samy:DB32_007086"/>
<dbReference type="SUPFAM" id="SSF54427">
    <property type="entry name" value="NTF2-like"/>
    <property type="match status" value="1"/>
</dbReference>
<proteinExistence type="predicted"/>
<protein>
    <recommendedName>
        <fullName evidence="3">Ester cyclase</fullName>
    </recommendedName>
</protein>
<dbReference type="PANTHER" id="PTHR38436:SF1">
    <property type="entry name" value="ESTER CYCLASE"/>
    <property type="match status" value="1"/>
</dbReference>
<gene>
    <name evidence="1" type="ORF">DB32_007086</name>
</gene>
<dbReference type="Proteomes" id="UP000034883">
    <property type="component" value="Chromosome"/>
</dbReference>
<keyword evidence="2" id="KW-1185">Reference proteome</keyword>
<reference evidence="1 2" key="1">
    <citation type="submission" date="2015-03" db="EMBL/GenBank/DDBJ databases">
        <title>Genome assembly of Sandaracinus amylolyticus DSM 53668.</title>
        <authorList>
            <person name="Sharma G."/>
            <person name="Subramanian S."/>
        </authorList>
    </citation>
    <scope>NUCLEOTIDE SEQUENCE [LARGE SCALE GENOMIC DNA]</scope>
    <source>
        <strain evidence="1 2">DSM 53668</strain>
    </source>
</reference>
<dbReference type="Gene3D" id="3.10.450.50">
    <property type="match status" value="1"/>
</dbReference>